<dbReference type="Pfam" id="PF05336">
    <property type="entry name" value="rhaM"/>
    <property type="match status" value="1"/>
</dbReference>
<dbReference type="PANTHER" id="PTHR34389:SF2">
    <property type="entry name" value="L-RHAMNOSE MUTAROTASE"/>
    <property type="match status" value="1"/>
</dbReference>
<dbReference type="SUPFAM" id="SSF54909">
    <property type="entry name" value="Dimeric alpha+beta barrel"/>
    <property type="match status" value="1"/>
</dbReference>
<evidence type="ECO:0000313" key="2">
    <source>
        <dbReference type="Proteomes" id="UP000183447"/>
    </source>
</evidence>
<keyword evidence="2" id="KW-1185">Reference proteome</keyword>
<dbReference type="GO" id="GO:0019301">
    <property type="term" value="P:rhamnose catabolic process"/>
    <property type="evidence" value="ECO:0007669"/>
    <property type="project" value="TreeGrafter"/>
</dbReference>
<dbReference type="GO" id="GO:0016857">
    <property type="term" value="F:racemase and epimerase activity, acting on carbohydrates and derivatives"/>
    <property type="evidence" value="ECO:0007669"/>
    <property type="project" value="InterPro"/>
</dbReference>
<protein>
    <submittedName>
        <fullName evidence="1">L-rhamnose mutarotase</fullName>
    </submittedName>
</protein>
<evidence type="ECO:0000313" key="1">
    <source>
        <dbReference type="EMBL" id="SFZ81234.1"/>
    </source>
</evidence>
<accession>A0A1K2HUK7</accession>
<dbReference type="OrthoDB" id="9799608at2"/>
<dbReference type="EMBL" id="FPKU01000001">
    <property type="protein sequence ID" value="SFZ81234.1"/>
    <property type="molecule type" value="Genomic_DNA"/>
</dbReference>
<dbReference type="Proteomes" id="UP000183447">
    <property type="component" value="Unassembled WGS sequence"/>
</dbReference>
<dbReference type="InterPro" id="IPR011008">
    <property type="entry name" value="Dimeric_a/b-barrel"/>
</dbReference>
<sequence length="108" mass="12794">MNWSSLKGSAFILRVKPGMAEEYEKRHDALWPEMSEALKAQGIVFYEIFLDIKTNRVFGHMIRDRHYDPDTPEPEIVLKWRRHMADVLEFEGDKPARDPLKRVFYLTA</sequence>
<reference evidence="1 2" key="1">
    <citation type="submission" date="2016-11" db="EMBL/GenBank/DDBJ databases">
        <authorList>
            <person name="Jaros S."/>
            <person name="Januszkiewicz K."/>
            <person name="Wedrychowicz H."/>
        </authorList>
    </citation>
    <scope>NUCLEOTIDE SEQUENCE [LARGE SCALE GENOMIC DNA]</scope>
    <source>
        <strain evidence="1 2">ATCC 23634</strain>
    </source>
</reference>
<dbReference type="InterPro" id="IPR008000">
    <property type="entry name" value="Rham/fucose_mutarotase"/>
</dbReference>
<gene>
    <name evidence="1" type="ORF">SAMN02983003_0387</name>
</gene>
<organism evidence="1 2">
    <name type="scientific">Devosia enhydra</name>
    <dbReference type="NCBI Taxonomy" id="665118"/>
    <lineage>
        <taxon>Bacteria</taxon>
        <taxon>Pseudomonadati</taxon>
        <taxon>Pseudomonadota</taxon>
        <taxon>Alphaproteobacteria</taxon>
        <taxon>Hyphomicrobiales</taxon>
        <taxon>Devosiaceae</taxon>
        <taxon>Devosia</taxon>
    </lineage>
</organism>
<dbReference type="AlphaFoldDB" id="A0A1K2HUK7"/>
<dbReference type="PANTHER" id="PTHR34389">
    <property type="entry name" value="L-RHAMNOSE MUTAROTASE"/>
    <property type="match status" value="1"/>
</dbReference>
<dbReference type="Gene3D" id="3.30.70.100">
    <property type="match status" value="1"/>
</dbReference>
<dbReference type="STRING" id="665118.SAMN02983003_0387"/>
<proteinExistence type="predicted"/>
<name>A0A1K2HUK7_9HYPH</name>
<dbReference type="RefSeq" id="WP_084603188.1">
    <property type="nucleotide sequence ID" value="NZ_FPKU01000001.1"/>
</dbReference>